<organism evidence="1 2">
    <name type="scientific">candidate division WWE3 bacterium RIFCSPLOWO2_12_FULL_36_10</name>
    <dbReference type="NCBI Taxonomy" id="1802630"/>
    <lineage>
        <taxon>Bacteria</taxon>
        <taxon>Katanobacteria</taxon>
    </lineage>
</organism>
<dbReference type="Proteomes" id="UP000177763">
    <property type="component" value="Unassembled WGS sequence"/>
</dbReference>
<reference evidence="1 2" key="1">
    <citation type="journal article" date="2016" name="Nat. Commun.">
        <title>Thousands of microbial genomes shed light on interconnected biogeochemical processes in an aquifer system.</title>
        <authorList>
            <person name="Anantharaman K."/>
            <person name="Brown C.T."/>
            <person name="Hug L.A."/>
            <person name="Sharon I."/>
            <person name="Castelle C.J."/>
            <person name="Probst A.J."/>
            <person name="Thomas B.C."/>
            <person name="Singh A."/>
            <person name="Wilkins M.J."/>
            <person name="Karaoz U."/>
            <person name="Brodie E.L."/>
            <person name="Williams K.H."/>
            <person name="Hubbard S.S."/>
            <person name="Banfield J.F."/>
        </authorList>
    </citation>
    <scope>NUCLEOTIDE SEQUENCE [LARGE SCALE GENOMIC DNA]</scope>
</reference>
<proteinExistence type="predicted"/>
<dbReference type="STRING" id="1802630.A3H26_01710"/>
<accession>A0A1F4VHC7</accession>
<evidence type="ECO:0000313" key="2">
    <source>
        <dbReference type="Proteomes" id="UP000177763"/>
    </source>
</evidence>
<comment type="caution">
    <text evidence="1">The sequence shown here is derived from an EMBL/GenBank/DDBJ whole genome shotgun (WGS) entry which is preliminary data.</text>
</comment>
<name>A0A1F4VHC7_UNCKA</name>
<evidence type="ECO:0000313" key="1">
    <source>
        <dbReference type="EMBL" id="OGC56589.1"/>
    </source>
</evidence>
<dbReference type="EMBL" id="MEVN01000034">
    <property type="protein sequence ID" value="OGC56589.1"/>
    <property type="molecule type" value="Genomic_DNA"/>
</dbReference>
<protein>
    <submittedName>
        <fullName evidence="1">Uncharacterized protein</fullName>
    </submittedName>
</protein>
<dbReference type="AlphaFoldDB" id="A0A1F4VHC7"/>
<sequence length="88" mass="10245">MEHIKNIIGTKVFVGDKRNKYEYQAYGNRLAEELNDTKKRSLYIKLAKNEQRNLLEQARECALSAEKITAKGKIFMWKLTQLRKGVNG</sequence>
<gene>
    <name evidence="1" type="ORF">A3H26_01710</name>
</gene>